<name>A0A820PNS4_9BILA</name>
<comment type="caution">
    <text evidence="1">The sequence shown here is derived from an EMBL/GenBank/DDBJ whole genome shotgun (WGS) entry which is preliminary data.</text>
</comment>
<feature type="non-terminal residue" evidence="1">
    <location>
        <position position="118"/>
    </location>
</feature>
<protein>
    <submittedName>
        <fullName evidence="1">Uncharacterized protein</fullName>
    </submittedName>
</protein>
<dbReference type="EMBL" id="CAJOBF010027322">
    <property type="protein sequence ID" value="CAF4409289.1"/>
    <property type="molecule type" value="Genomic_DNA"/>
</dbReference>
<sequence length="118" mass="13137">MKRLEKTEAHSNIQITPKNQILPSFNNLISNCSPILRSPVSKIFTIAQCNPNLGSPLKINSNSPNKIKHIQGGPIEIKRLPNLSQNNMSYLLSHPAIHSSNIEISSKIKTNIIKDFIT</sequence>
<accession>A0A820PNS4</accession>
<proteinExistence type="predicted"/>
<organism evidence="1 2">
    <name type="scientific">Rotaria magnacalcarata</name>
    <dbReference type="NCBI Taxonomy" id="392030"/>
    <lineage>
        <taxon>Eukaryota</taxon>
        <taxon>Metazoa</taxon>
        <taxon>Spiralia</taxon>
        <taxon>Gnathifera</taxon>
        <taxon>Rotifera</taxon>
        <taxon>Eurotatoria</taxon>
        <taxon>Bdelloidea</taxon>
        <taxon>Philodinida</taxon>
        <taxon>Philodinidae</taxon>
        <taxon>Rotaria</taxon>
    </lineage>
</organism>
<dbReference type="Proteomes" id="UP000663842">
    <property type="component" value="Unassembled WGS sequence"/>
</dbReference>
<dbReference type="AlphaFoldDB" id="A0A820PNS4"/>
<reference evidence="1" key="1">
    <citation type="submission" date="2021-02" db="EMBL/GenBank/DDBJ databases">
        <authorList>
            <person name="Nowell W R."/>
        </authorList>
    </citation>
    <scope>NUCLEOTIDE SEQUENCE</scope>
</reference>
<evidence type="ECO:0000313" key="2">
    <source>
        <dbReference type="Proteomes" id="UP000663842"/>
    </source>
</evidence>
<gene>
    <name evidence="1" type="ORF">UXM345_LOCUS38453</name>
</gene>
<evidence type="ECO:0000313" key="1">
    <source>
        <dbReference type="EMBL" id="CAF4409289.1"/>
    </source>
</evidence>